<organism evidence="1 2">
    <name type="scientific">Helcococcus bovis</name>
    <dbReference type="NCBI Taxonomy" id="3153252"/>
    <lineage>
        <taxon>Bacteria</taxon>
        <taxon>Bacillati</taxon>
        <taxon>Bacillota</taxon>
        <taxon>Tissierellia</taxon>
        <taxon>Tissierellales</taxon>
        <taxon>Peptoniphilaceae</taxon>
        <taxon>Helcococcus</taxon>
    </lineage>
</organism>
<gene>
    <name evidence="1" type="ORF">ABGF40_01370</name>
</gene>
<keyword evidence="2" id="KW-1185">Reference proteome</keyword>
<evidence type="ECO:0000313" key="1">
    <source>
        <dbReference type="EMBL" id="MFM1524320.1"/>
    </source>
</evidence>
<comment type="caution">
    <text evidence="1">The sequence shown here is derived from an EMBL/GenBank/DDBJ whole genome shotgun (WGS) entry which is preliminary data.</text>
</comment>
<name>A0ABW9F4M0_9FIRM</name>
<dbReference type="RefSeq" id="WP_408105041.1">
    <property type="nucleotide sequence ID" value="NZ_JBFNFH010000002.1"/>
</dbReference>
<evidence type="ECO:0008006" key="3">
    <source>
        <dbReference type="Google" id="ProtNLM"/>
    </source>
</evidence>
<sequence>MIKKIINKIGLFGIIVLISITFNSIVNAMQMDINMNRSFYYTFSGGKRVEYHTGNIIPTDDVNGSIIELR</sequence>
<dbReference type="EMBL" id="JBFNFH010000002">
    <property type="protein sequence ID" value="MFM1524320.1"/>
    <property type="molecule type" value="Genomic_DNA"/>
</dbReference>
<protein>
    <recommendedName>
        <fullName evidence="3">Secreted protein</fullName>
    </recommendedName>
</protein>
<reference evidence="1 2" key="1">
    <citation type="journal article" date="2024" name="Front. Microbiol.">
        <title>Pangenomic and biochemical analyses of Helcococcus ovis reveal widespread tetracycline resistance and a novel bacterial species, Helcococcus bovis.</title>
        <authorList>
            <person name="Cunha F."/>
            <person name="Zhai Y."/>
            <person name="Casaro S."/>
            <person name="Jones K.L."/>
            <person name="Hernandez M."/>
            <person name="Bisinotto R.S."/>
            <person name="Kariyawasam S."/>
            <person name="Brown M.B."/>
            <person name="Phillips A."/>
            <person name="Jeong K.C."/>
            <person name="Galvao K.N."/>
        </authorList>
    </citation>
    <scope>NUCLEOTIDE SEQUENCE [LARGE SCALE GENOMIC DNA]</scope>
    <source>
        <strain evidence="1 2">KG197</strain>
    </source>
</reference>
<evidence type="ECO:0000313" key="2">
    <source>
        <dbReference type="Proteomes" id="UP001629536"/>
    </source>
</evidence>
<dbReference type="Proteomes" id="UP001629536">
    <property type="component" value="Unassembled WGS sequence"/>
</dbReference>
<proteinExistence type="predicted"/>
<accession>A0ABW9F4M0</accession>